<proteinExistence type="predicted"/>
<reference evidence="1 2" key="1">
    <citation type="journal article" date="2012" name="J. Bacteriol.">
        <title>Genome Sequence of Nitratireductor indicus Type Strain C115.</title>
        <authorList>
            <person name="Lai Q."/>
            <person name="Li G."/>
            <person name="Yu Z."/>
            <person name="Shao Z."/>
        </authorList>
    </citation>
    <scope>NUCLEOTIDE SEQUENCE [LARGE SCALE GENOMIC DNA]</scope>
    <source>
        <strain evidence="1 2">C115</strain>
    </source>
</reference>
<accession>K2NK42</accession>
<organism evidence="1 2">
    <name type="scientific">Nitratireductor indicus C115</name>
    <dbReference type="NCBI Taxonomy" id="1231190"/>
    <lineage>
        <taxon>Bacteria</taxon>
        <taxon>Pseudomonadati</taxon>
        <taxon>Pseudomonadota</taxon>
        <taxon>Alphaproteobacteria</taxon>
        <taxon>Hyphomicrobiales</taxon>
        <taxon>Phyllobacteriaceae</taxon>
        <taxon>Nitratireductor</taxon>
    </lineage>
</organism>
<dbReference type="EMBL" id="AMSI01000045">
    <property type="protein sequence ID" value="EKF39815.1"/>
    <property type="molecule type" value="Genomic_DNA"/>
</dbReference>
<sequence>MMKARVSAEGDIRFHPSQIEAGAFVWQPAKSPTKGNSIHALDLFIGRVPFAQSFDRSGEDGLSFRRSAPVVAIGVDAGHKSRDRQNTAHGFPYG</sequence>
<evidence type="ECO:0000313" key="2">
    <source>
        <dbReference type="Proteomes" id="UP000007374"/>
    </source>
</evidence>
<evidence type="ECO:0000313" key="1">
    <source>
        <dbReference type="EMBL" id="EKF39815.1"/>
    </source>
</evidence>
<name>K2NK42_9HYPH</name>
<dbReference type="AlphaFoldDB" id="K2NK42"/>
<dbReference type="Proteomes" id="UP000007374">
    <property type="component" value="Unassembled WGS sequence"/>
</dbReference>
<dbReference type="PATRIC" id="fig|1231190.3.peg.4941"/>
<comment type="caution">
    <text evidence="1">The sequence shown here is derived from an EMBL/GenBank/DDBJ whole genome shotgun (WGS) entry which is preliminary data.</text>
</comment>
<keyword evidence="2" id="KW-1185">Reference proteome</keyword>
<gene>
    <name evidence="1" type="ORF">NA8A_24024</name>
</gene>
<protein>
    <submittedName>
        <fullName evidence="1">Uncharacterized protein</fullName>
    </submittedName>
</protein>